<keyword evidence="2" id="KW-1185">Reference proteome</keyword>
<gene>
    <name evidence="1" type="ORF">AVL57_01185</name>
</gene>
<dbReference type="Proteomes" id="UP000056750">
    <property type="component" value="Plasmid pASTE61-200"/>
</dbReference>
<keyword evidence="1" id="KW-0614">Plasmid</keyword>
<sequence length="172" mass="20104">MITYEYIEQEYNKALEHAYGLIPARNWSSLPTSLVLTDSPRRLGIADERTGEVSINARYKNTTAYTSLRNTIFHELAHFCVGTHNNHNKVFKSVLSRFTAHFEVDSSELQQLIKQVDFKWFVVAHLENGQIHEIGGVHRKTKIYAEYPHYRPNAIHTIKGVKVLRYEYRQNR</sequence>
<accession>A0ABM5YQC1</accession>
<evidence type="ECO:0008006" key="3">
    <source>
        <dbReference type="Google" id="ProtNLM"/>
    </source>
</evidence>
<dbReference type="RefSeq" id="WP_061093825.1">
    <property type="nucleotide sequence ID" value="NZ_CP013927.1"/>
</dbReference>
<geneLocation type="plasmid" evidence="1 2">
    <name>pASTE61-200</name>
</geneLocation>
<organism evidence="1 2">
    <name type="scientific">Alteromonas stellipolaris</name>
    <dbReference type="NCBI Taxonomy" id="233316"/>
    <lineage>
        <taxon>Bacteria</taxon>
        <taxon>Pseudomonadati</taxon>
        <taxon>Pseudomonadota</taxon>
        <taxon>Gammaproteobacteria</taxon>
        <taxon>Alteromonadales</taxon>
        <taxon>Alteromonadaceae</taxon>
        <taxon>Alteromonas/Salinimonas group</taxon>
        <taxon>Alteromonas</taxon>
    </lineage>
</organism>
<dbReference type="Gene3D" id="3.30.2010.10">
    <property type="entry name" value="Metalloproteases ('zincins'), catalytic domain"/>
    <property type="match status" value="1"/>
</dbReference>
<evidence type="ECO:0000313" key="1">
    <source>
        <dbReference type="EMBL" id="AMJ76786.1"/>
    </source>
</evidence>
<protein>
    <recommendedName>
        <fullName evidence="3">IrrE N-terminal-like domain-containing protein</fullName>
    </recommendedName>
</protein>
<name>A0ABM5YQC1_9ALTE</name>
<proteinExistence type="predicted"/>
<reference evidence="1 2" key="1">
    <citation type="submission" date="2015-12" db="EMBL/GenBank/DDBJ databases">
        <title>Intraspecies pangenome expansion in the marine bacterium Alteromonas.</title>
        <authorList>
            <person name="Lopez-Perez M."/>
            <person name="Rodriguez-Valera F."/>
        </authorList>
    </citation>
    <scope>NUCLEOTIDE SEQUENCE [LARGE SCALE GENOMIC DNA]</scope>
    <source>
        <strain evidence="1 2">LMG 21861</strain>
        <plasmid evidence="1 2">pASTE61-200</plasmid>
    </source>
</reference>
<dbReference type="EMBL" id="CP013927">
    <property type="protein sequence ID" value="AMJ76786.1"/>
    <property type="molecule type" value="Genomic_DNA"/>
</dbReference>
<evidence type="ECO:0000313" key="2">
    <source>
        <dbReference type="Proteomes" id="UP000056750"/>
    </source>
</evidence>